<dbReference type="InterPro" id="IPR036631">
    <property type="entry name" value="MGMT_N_sf"/>
</dbReference>
<dbReference type="EMBL" id="QAON01000012">
    <property type="protein sequence ID" value="PTQ88443.1"/>
    <property type="molecule type" value="Genomic_DNA"/>
</dbReference>
<evidence type="ECO:0000259" key="9">
    <source>
        <dbReference type="Pfam" id="PF01035"/>
    </source>
</evidence>
<dbReference type="PANTHER" id="PTHR10815">
    <property type="entry name" value="METHYLATED-DNA--PROTEIN-CYSTEINE METHYLTRANSFERASE"/>
    <property type="match status" value="1"/>
</dbReference>
<keyword evidence="4 11" id="KW-0489">Methyltransferase</keyword>
<dbReference type="CDD" id="cd06445">
    <property type="entry name" value="ATase"/>
    <property type="match status" value="1"/>
</dbReference>
<comment type="caution">
    <text evidence="11">The sequence shown here is derived from an EMBL/GenBank/DDBJ whole genome shotgun (WGS) entry which is preliminary data.</text>
</comment>
<accession>A0A2T5IX04</accession>
<dbReference type="GO" id="GO:0006281">
    <property type="term" value="P:DNA repair"/>
    <property type="evidence" value="ECO:0007669"/>
    <property type="project" value="UniProtKB-KW"/>
</dbReference>
<dbReference type="InterPro" id="IPR036388">
    <property type="entry name" value="WH-like_DNA-bd_sf"/>
</dbReference>
<evidence type="ECO:0000256" key="7">
    <source>
        <dbReference type="ARBA" id="ARBA00023204"/>
    </source>
</evidence>
<gene>
    <name evidence="11" type="ORF">C8N29_11288</name>
</gene>
<reference evidence="11 12" key="1">
    <citation type="submission" date="2018-04" db="EMBL/GenBank/DDBJ databases">
        <title>Genomic Encyclopedia of Archaeal and Bacterial Type Strains, Phase II (KMG-II): from individual species to whole genera.</title>
        <authorList>
            <person name="Goeker M."/>
        </authorList>
    </citation>
    <scope>NUCLEOTIDE SEQUENCE [LARGE SCALE GENOMIC DNA]</scope>
    <source>
        <strain evidence="11 12">DSM 5822</strain>
    </source>
</reference>
<dbReference type="GO" id="GO:0003908">
    <property type="term" value="F:methylated-DNA-[protein]-cysteine S-methyltransferase activity"/>
    <property type="evidence" value="ECO:0007669"/>
    <property type="project" value="UniProtKB-EC"/>
</dbReference>
<dbReference type="Gene3D" id="1.10.10.10">
    <property type="entry name" value="Winged helix-like DNA-binding domain superfamily/Winged helix DNA-binding domain"/>
    <property type="match status" value="1"/>
</dbReference>
<evidence type="ECO:0000313" key="11">
    <source>
        <dbReference type="EMBL" id="PTQ88443.1"/>
    </source>
</evidence>
<dbReference type="NCBIfam" id="TIGR00589">
    <property type="entry name" value="ogt"/>
    <property type="match status" value="1"/>
</dbReference>
<comment type="similarity">
    <text evidence="2">Belongs to the MGMT family.</text>
</comment>
<dbReference type="Pfam" id="PF01035">
    <property type="entry name" value="DNA_binding_1"/>
    <property type="match status" value="1"/>
</dbReference>
<feature type="domain" description="Methylguanine DNA methyltransferase ribonuclease-like" evidence="10">
    <location>
        <begin position="4"/>
        <end position="78"/>
    </location>
</feature>
<dbReference type="Proteomes" id="UP000244223">
    <property type="component" value="Unassembled WGS sequence"/>
</dbReference>
<evidence type="ECO:0000256" key="4">
    <source>
        <dbReference type="ARBA" id="ARBA00022603"/>
    </source>
</evidence>
<dbReference type="FunFam" id="1.10.10.10:FF:000214">
    <property type="entry name" value="Methylated-DNA--protein-cysteine methyltransferase"/>
    <property type="match status" value="1"/>
</dbReference>
<organism evidence="11 12">
    <name type="scientific">Agitococcus lubricus</name>
    <dbReference type="NCBI Taxonomy" id="1077255"/>
    <lineage>
        <taxon>Bacteria</taxon>
        <taxon>Pseudomonadati</taxon>
        <taxon>Pseudomonadota</taxon>
        <taxon>Gammaproteobacteria</taxon>
        <taxon>Moraxellales</taxon>
        <taxon>Moraxellaceae</taxon>
        <taxon>Agitococcus</taxon>
    </lineage>
</organism>
<evidence type="ECO:0000256" key="1">
    <source>
        <dbReference type="ARBA" id="ARBA00001286"/>
    </source>
</evidence>
<dbReference type="InterPro" id="IPR001497">
    <property type="entry name" value="MethylDNA_cys_MeTrfase_AS"/>
</dbReference>
<evidence type="ECO:0000256" key="8">
    <source>
        <dbReference type="ARBA" id="ARBA00049348"/>
    </source>
</evidence>
<dbReference type="EC" id="2.1.1.63" evidence="3"/>
<dbReference type="InterPro" id="IPR014048">
    <property type="entry name" value="MethylDNA_cys_MeTrfase_DNA-bd"/>
</dbReference>
<name>A0A2T5IX04_9GAMM</name>
<dbReference type="RefSeq" id="WP_107866323.1">
    <property type="nucleotide sequence ID" value="NZ_QAON01000012.1"/>
</dbReference>
<evidence type="ECO:0000313" key="12">
    <source>
        <dbReference type="Proteomes" id="UP000244223"/>
    </source>
</evidence>
<dbReference type="SUPFAM" id="SSF53155">
    <property type="entry name" value="Methylated DNA-protein cysteine methyltransferase domain"/>
    <property type="match status" value="1"/>
</dbReference>
<dbReference type="AlphaFoldDB" id="A0A2T5IX04"/>
<dbReference type="InterPro" id="IPR036217">
    <property type="entry name" value="MethylDNA_cys_MeTrfase_DNAb"/>
</dbReference>
<comment type="catalytic activity">
    <reaction evidence="1">
        <text>a 4-O-methyl-thymidine in DNA + L-cysteinyl-[protein] = a thymidine in DNA + S-methyl-L-cysteinyl-[protein]</text>
        <dbReference type="Rhea" id="RHEA:53428"/>
        <dbReference type="Rhea" id="RHEA-COMP:10131"/>
        <dbReference type="Rhea" id="RHEA-COMP:10132"/>
        <dbReference type="Rhea" id="RHEA-COMP:13555"/>
        <dbReference type="Rhea" id="RHEA-COMP:13556"/>
        <dbReference type="ChEBI" id="CHEBI:29950"/>
        <dbReference type="ChEBI" id="CHEBI:82612"/>
        <dbReference type="ChEBI" id="CHEBI:137386"/>
        <dbReference type="ChEBI" id="CHEBI:137387"/>
        <dbReference type="EC" id="2.1.1.63"/>
    </reaction>
</comment>
<evidence type="ECO:0000256" key="3">
    <source>
        <dbReference type="ARBA" id="ARBA00011918"/>
    </source>
</evidence>
<dbReference type="OrthoDB" id="9802228at2"/>
<keyword evidence="12" id="KW-1185">Reference proteome</keyword>
<proteinExistence type="inferred from homology"/>
<dbReference type="SUPFAM" id="SSF46767">
    <property type="entry name" value="Methylated DNA-protein cysteine methyltransferase, C-terminal domain"/>
    <property type="match status" value="1"/>
</dbReference>
<evidence type="ECO:0000256" key="2">
    <source>
        <dbReference type="ARBA" id="ARBA00008711"/>
    </source>
</evidence>
<protein>
    <recommendedName>
        <fullName evidence="3">methylated-DNA--[protein]-cysteine S-methyltransferase</fullName>
        <ecNumber evidence="3">2.1.1.63</ecNumber>
    </recommendedName>
</protein>
<dbReference type="PANTHER" id="PTHR10815:SF5">
    <property type="entry name" value="METHYLATED-DNA--PROTEIN-CYSTEINE METHYLTRANSFERASE"/>
    <property type="match status" value="1"/>
</dbReference>
<keyword evidence="5 11" id="KW-0808">Transferase</keyword>
<keyword evidence="6" id="KW-0227">DNA damage</keyword>
<sequence length="173" mass="19719">MSTIYTSTLSSPLGLLYLAHANDILYALDFVEFPERFLAQRDKYAHQAHFEDGELSTPIRQHLQDYFAGELSVLNQIRVHTQGTAFQQGVWHGLRQIPVGDAWSYKQLAQQLHHPQSQRAIGMANSKNPIPLVIPCHRVINSNGQLGGYSGALWRKEWLLRHEGFYSKTKSSY</sequence>
<comment type="catalytic activity">
    <reaction evidence="8">
        <text>a 6-O-methyl-2'-deoxyguanosine in DNA + L-cysteinyl-[protein] = S-methyl-L-cysteinyl-[protein] + a 2'-deoxyguanosine in DNA</text>
        <dbReference type="Rhea" id="RHEA:24000"/>
        <dbReference type="Rhea" id="RHEA-COMP:10131"/>
        <dbReference type="Rhea" id="RHEA-COMP:10132"/>
        <dbReference type="Rhea" id="RHEA-COMP:11367"/>
        <dbReference type="Rhea" id="RHEA-COMP:11368"/>
        <dbReference type="ChEBI" id="CHEBI:29950"/>
        <dbReference type="ChEBI" id="CHEBI:82612"/>
        <dbReference type="ChEBI" id="CHEBI:85445"/>
        <dbReference type="ChEBI" id="CHEBI:85448"/>
        <dbReference type="EC" id="2.1.1.63"/>
    </reaction>
</comment>
<dbReference type="Pfam" id="PF02870">
    <property type="entry name" value="Methyltransf_1N"/>
    <property type="match status" value="1"/>
</dbReference>
<keyword evidence="7" id="KW-0234">DNA repair</keyword>
<dbReference type="GO" id="GO:0032259">
    <property type="term" value="P:methylation"/>
    <property type="evidence" value="ECO:0007669"/>
    <property type="project" value="UniProtKB-KW"/>
</dbReference>
<feature type="domain" description="Methylated-DNA-[protein]-cysteine S-methyltransferase DNA binding" evidence="9">
    <location>
        <begin position="85"/>
        <end position="164"/>
    </location>
</feature>
<evidence type="ECO:0000256" key="6">
    <source>
        <dbReference type="ARBA" id="ARBA00022763"/>
    </source>
</evidence>
<evidence type="ECO:0000256" key="5">
    <source>
        <dbReference type="ARBA" id="ARBA00022679"/>
    </source>
</evidence>
<dbReference type="Gene3D" id="3.30.160.70">
    <property type="entry name" value="Methylated DNA-protein cysteine methyltransferase domain"/>
    <property type="match status" value="1"/>
</dbReference>
<dbReference type="PROSITE" id="PS00374">
    <property type="entry name" value="MGMT"/>
    <property type="match status" value="1"/>
</dbReference>
<evidence type="ECO:0000259" key="10">
    <source>
        <dbReference type="Pfam" id="PF02870"/>
    </source>
</evidence>
<dbReference type="InterPro" id="IPR008332">
    <property type="entry name" value="MethylG_MeTrfase_N"/>
</dbReference>